<dbReference type="SUPFAM" id="SSF48452">
    <property type="entry name" value="TPR-like"/>
    <property type="match status" value="2"/>
</dbReference>
<evidence type="ECO:0000256" key="3">
    <source>
        <dbReference type="PROSITE-ProRule" id="PRU00339"/>
    </source>
</evidence>
<dbReference type="InterPro" id="IPR011990">
    <property type="entry name" value="TPR-like_helical_dom_sf"/>
</dbReference>
<feature type="region of interest" description="Disordered" evidence="4">
    <location>
        <begin position="241"/>
        <end position="304"/>
    </location>
</feature>
<dbReference type="Pfam" id="PF07719">
    <property type="entry name" value="TPR_2"/>
    <property type="match status" value="1"/>
</dbReference>
<dbReference type="CDD" id="cd06257">
    <property type="entry name" value="DnaJ"/>
    <property type="match status" value="1"/>
</dbReference>
<evidence type="ECO:0000313" key="6">
    <source>
        <dbReference type="EMBL" id="RNE97328.1"/>
    </source>
</evidence>
<evidence type="ECO:0000256" key="1">
    <source>
        <dbReference type="ARBA" id="ARBA00022737"/>
    </source>
</evidence>
<feature type="repeat" description="TPR" evidence="3">
    <location>
        <begin position="477"/>
        <end position="510"/>
    </location>
</feature>
<dbReference type="Pfam" id="PF13414">
    <property type="entry name" value="TPR_11"/>
    <property type="match status" value="1"/>
</dbReference>
<dbReference type="Pfam" id="PF00226">
    <property type="entry name" value="DnaJ"/>
    <property type="match status" value="1"/>
</dbReference>
<feature type="compositionally biased region" description="Basic and acidic residues" evidence="4">
    <location>
        <begin position="842"/>
        <end position="873"/>
    </location>
</feature>
<dbReference type="SMART" id="SM00028">
    <property type="entry name" value="TPR"/>
    <property type="match status" value="5"/>
</dbReference>
<feature type="region of interest" description="Disordered" evidence="4">
    <location>
        <begin position="442"/>
        <end position="468"/>
    </location>
</feature>
<dbReference type="RefSeq" id="XP_029223574.1">
    <property type="nucleotide sequence ID" value="XM_029376307.1"/>
</dbReference>
<organism evidence="6 7">
    <name type="scientific">Trypanosoma conorhini</name>
    <dbReference type="NCBI Taxonomy" id="83891"/>
    <lineage>
        <taxon>Eukaryota</taxon>
        <taxon>Discoba</taxon>
        <taxon>Euglenozoa</taxon>
        <taxon>Kinetoplastea</taxon>
        <taxon>Metakinetoplastina</taxon>
        <taxon>Trypanosomatida</taxon>
        <taxon>Trypanosomatidae</taxon>
        <taxon>Trypanosoma</taxon>
    </lineage>
</organism>
<dbReference type="GeneID" id="40323101"/>
<feature type="compositionally biased region" description="Polar residues" evidence="4">
    <location>
        <begin position="284"/>
        <end position="302"/>
    </location>
</feature>
<feature type="repeat" description="TPR" evidence="3">
    <location>
        <begin position="716"/>
        <end position="749"/>
    </location>
</feature>
<dbReference type="OrthoDB" id="765884at2759"/>
<evidence type="ECO:0000259" key="5">
    <source>
        <dbReference type="PROSITE" id="PS50076"/>
    </source>
</evidence>
<reference evidence="6 7" key="1">
    <citation type="journal article" date="2018" name="BMC Genomics">
        <title>Genomic comparison of Trypanosoma conorhini and Trypanosoma rangeli to Trypanosoma cruzi strains of high and low virulence.</title>
        <authorList>
            <person name="Bradwell K.R."/>
            <person name="Koparde V.N."/>
            <person name="Matveyev A.V."/>
            <person name="Serrano M.G."/>
            <person name="Alves J.M."/>
            <person name="Parikh H."/>
            <person name="Huang B."/>
            <person name="Lee V."/>
            <person name="Espinosa-Alvarez O."/>
            <person name="Ortiz P.A."/>
            <person name="Costa-Martins A.G."/>
            <person name="Teixeira M.M."/>
            <person name="Buck G.A."/>
        </authorList>
    </citation>
    <scope>NUCLEOTIDE SEQUENCE [LARGE SCALE GENOMIC DNA]</scope>
    <source>
        <strain evidence="6 7">025E</strain>
    </source>
</reference>
<dbReference type="InterPro" id="IPR036869">
    <property type="entry name" value="J_dom_sf"/>
</dbReference>
<protein>
    <submittedName>
        <fullName evidence="6">Putative TPR-repeat-containing chaperone protein DNAJ</fullName>
    </submittedName>
</protein>
<proteinExistence type="predicted"/>
<feature type="compositionally biased region" description="Basic and acidic residues" evidence="4">
    <location>
        <begin position="451"/>
        <end position="468"/>
    </location>
</feature>
<name>A0A3R7KBK0_9TRYP</name>
<dbReference type="Gene3D" id="1.25.40.10">
    <property type="entry name" value="Tetratricopeptide repeat domain"/>
    <property type="match status" value="2"/>
</dbReference>
<dbReference type="PROSITE" id="PS50005">
    <property type="entry name" value="TPR"/>
    <property type="match status" value="2"/>
</dbReference>
<dbReference type="SMART" id="SM00271">
    <property type="entry name" value="DnaJ"/>
    <property type="match status" value="1"/>
</dbReference>
<sequence length="974" mass="107603">MSVRHLGGALRWVVTESLEERLEAMQKRLQGWGVAATVCGTDASSGGLQPCRNVGAKRDINGAVDYFLTPQNGSKPSSSTEGSGGSEEHVLRRQLRVLEQLCTLILARMGECRGAGGESRLGALEVELQEATELKSVVFDGLKACLAEEGRATSEVNTLSSEGTSEVSVSAPGLHTGPSLSAPNNKARGDAHSSEARAPSGCGSPCSVGGGIRRRAASLGESDSQFTHLFMEAETTGKVGSTVVDAKKKRRSSCHALPRRPQADPELFRVYGVSVAPTRPKTNRPATAQPPQNKYNSGSDYNRNIGHRGDSVLREANRSKVSNRGVELLDAPAFGVSVVVRRMVRPSRQPKQHESFAPPDEINRIHMRCRPALRVRRDVRPGKPQSIVSGFQEATDAAAEAVDAAMAAAAVSCSSAPPTPRGPQTPCTSVCQSSTCRRSSISRFSRQTGEASKKVCDKNPERGPRGSLSFHRDSEFVQACREKGNRHMQYKQYEAAVKAYSEAIEHDPENDIIRCNRAAAYFLINQYTLTLMDCEAVLRRSPSNFKAHWRAAKALVYTNNVQGAIRHYRVAREMCINPVEERAIAEEIKAVRAYEMYYAYMKECRWVDSVCCADQLLRVFGSTGVAGLPWHCRRLEAFLNLDPWRALDEIKQLRKVYAEYAELLFLHAKCLFYCAHDPTSTGEVLGLIRAACRQKEGEGGSKDSRYIHLERTVAAFERHRDRGNTAYENGDWEEAYTAYTRCLSLDPLNKSLIAVTYCNRAATSMQCGRWNDGLNDVHRSIQINGNNAKAYARRARIYLHFMYKKAGMGAAYLQCAIEDLRRAVELAPTEENQRHLAEAVKIQQERGRQYQESHDSGNNDSAGERGKSKEPDWFRSNPSSSRSGGPRQKTEDQGGGKSNAVASFNAKVHCAKVLGLESVTGLDARSLAKAYHEAALRWHPDKWVGSGPREHQAAERKFKEINMAYQLLRETMAR</sequence>
<dbReference type="InterPro" id="IPR019734">
    <property type="entry name" value="TPR_rpt"/>
</dbReference>
<dbReference type="InterPro" id="IPR013105">
    <property type="entry name" value="TPR_2"/>
</dbReference>
<dbReference type="PROSITE" id="PS50076">
    <property type="entry name" value="DNAJ_2"/>
    <property type="match status" value="1"/>
</dbReference>
<gene>
    <name evidence="6" type="ORF">Tco025E_09490</name>
</gene>
<feature type="region of interest" description="Disordered" evidence="4">
    <location>
        <begin position="69"/>
        <end position="88"/>
    </location>
</feature>
<feature type="region of interest" description="Disordered" evidence="4">
    <location>
        <begin position="842"/>
        <end position="899"/>
    </location>
</feature>
<keyword evidence="1" id="KW-0677">Repeat</keyword>
<feature type="compositionally biased region" description="Polar residues" evidence="4">
    <location>
        <begin position="154"/>
        <end position="168"/>
    </location>
</feature>
<feature type="domain" description="J" evidence="5">
    <location>
        <begin position="909"/>
        <end position="974"/>
    </location>
</feature>
<evidence type="ECO:0000313" key="7">
    <source>
        <dbReference type="Proteomes" id="UP000284403"/>
    </source>
</evidence>
<feature type="compositionally biased region" description="Low complexity" evidence="4">
    <location>
        <begin position="875"/>
        <end position="887"/>
    </location>
</feature>
<feature type="region of interest" description="Disordered" evidence="4">
    <location>
        <begin position="153"/>
        <end position="204"/>
    </location>
</feature>
<dbReference type="InterPro" id="IPR052758">
    <property type="entry name" value="SRC_co-chaperone"/>
</dbReference>
<dbReference type="Gene3D" id="1.10.287.110">
    <property type="entry name" value="DnaJ domain"/>
    <property type="match status" value="1"/>
</dbReference>
<keyword evidence="7" id="KW-1185">Reference proteome</keyword>
<dbReference type="EMBL" id="MKKU01001148">
    <property type="protein sequence ID" value="RNE97328.1"/>
    <property type="molecule type" value="Genomic_DNA"/>
</dbReference>
<comment type="caution">
    <text evidence="6">The sequence shown here is derived from an EMBL/GenBank/DDBJ whole genome shotgun (WGS) entry which is preliminary data.</text>
</comment>
<dbReference type="PANTHER" id="PTHR44200">
    <property type="entry name" value="DNAJ HOMOLOG SUBFAMILY C MEMBER 7"/>
    <property type="match status" value="1"/>
</dbReference>
<dbReference type="PANTHER" id="PTHR44200:SF1">
    <property type="entry name" value="DNAJ HOMOLOG SUBFAMILY C MEMBER 7"/>
    <property type="match status" value="1"/>
</dbReference>
<evidence type="ECO:0000256" key="4">
    <source>
        <dbReference type="SAM" id="MobiDB-lite"/>
    </source>
</evidence>
<dbReference type="AlphaFoldDB" id="A0A3R7KBK0"/>
<dbReference type="InterPro" id="IPR001623">
    <property type="entry name" value="DnaJ_domain"/>
</dbReference>
<keyword evidence="2 3" id="KW-0802">TPR repeat</keyword>
<evidence type="ECO:0000256" key="2">
    <source>
        <dbReference type="ARBA" id="ARBA00022803"/>
    </source>
</evidence>
<accession>A0A3R7KBK0</accession>
<dbReference type="Proteomes" id="UP000284403">
    <property type="component" value="Unassembled WGS sequence"/>
</dbReference>
<dbReference type="SUPFAM" id="SSF46565">
    <property type="entry name" value="Chaperone J-domain"/>
    <property type="match status" value="1"/>
</dbReference>